<dbReference type="Proteomes" id="UP000327362">
    <property type="component" value="Chromosome"/>
</dbReference>
<evidence type="ECO:0000256" key="1">
    <source>
        <dbReference type="SAM" id="MobiDB-lite"/>
    </source>
</evidence>
<name>A0AAI8SPB9_MYCAV</name>
<accession>A0AAI8SPB9</accession>
<dbReference type="AlphaFoldDB" id="A0AAI8SPB9"/>
<proteinExistence type="predicted"/>
<organism evidence="2 3">
    <name type="scientific">Mycobacterium avium subsp. hominissuis</name>
    <dbReference type="NCBI Taxonomy" id="439334"/>
    <lineage>
        <taxon>Bacteria</taxon>
        <taxon>Bacillati</taxon>
        <taxon>Actinomycetota</taxon>
        <taxon>Actinomycetes</taxon>
        <taxon>Mycobacteriales</taxon>
        <taxon>Mycobacteriaceae</taxon>
        <taxon>Mycobacterium</taxon>
        <taxon>Mycobacterium avium complex (MAC)</taxon>
    </lineage>
</organism>
<feature type="compositionally biased region" description="Basic and acidic residues" evidence="1">
    <location>
        <begin position="8"/>
        <end position="28"/>
    </location>
</feature>
<evidence type="ECO:0000313" key="2">
    <source>
        <dbReference type="EMBL" id="BBN49145.1"/>
    </source>
</evidence>
<dbReference type="EMBL" id="AP020326">
    <property type="protein sequence ID" value="BBN49145.1"/>
    <property type="molecule type" value="Genomic_DNA"/>
</dbReference>
<sequence length="74" mass="8351">MRGALADHVADRGGQRRAQGDQRSDINLRHVPTPPPRDPSGLAFPEAQANARTIRVQFNYKFMTFHTLADRVPR</sequence>
<protein>
    <submittedName>
        <fullName evidence="2">Uncharacterized protein</fullName>
    </submittedName>
</protein>
<gene>
    <name evidence="2" type="ORF">JPH1_36200</name>
</gene>
<evidence type="ECO:0000313" key="3">
    <source>
        <dbReference type="Proteomes" id="UP000327362"/>
    </source>
</evidence>
<reference evidence="2 3" key="1">
    <citation type="submission" date="2019-09" db="EMBL/GenBank/DDBJ databases">
        <title>Complete genome sequence of Mycobacterium avium subsp. hominissuis strain JP-H-1.</title>
        <authorList>
            <person name="Kinoshita Y."/>
            <person name="Niwa H."/>
            <person name="Uchida-Fujii E."/>
            <person name="Nukada T."/>
        </authorList>
    </citation>
    <scope>NUCLEOTIDE SEQUENCE [LARGE SCALE GENOMIC DNA]</scope>
    <source>
        <strain evidence="2 3">JP-H-1</strain>
    </source>
</reference>
<feature type="region of interest" description="Disordered" evidence="1">
    <location>
        <begin position="1"/>
        <end position="42"/>
    </location>
</feature>